<comment type="function">
    <text evidence="5">Has an important function as a repair enzyme for proteins that have been inactivated by oxidation. Catalyzes the reversible oxidation-reduction of methionine sulfoxide in proteins to methionine.</text>
</comment>
<evidence type="ECO:0000256" key="4">
    <source>
        <dbReference type="ARBA" id="ARBA00048782"/>
    </source>
</evidence>
<evidence type="ECO:0000256" key="2">
    <source>
        <dbReference type="ARBA" id="ARBA00023002"/>
    </source>
</evidence>
<comment type="catalytic activity">
    <reaction evidence="3 5">
        <text>L-methionyl-[protein] + [thioredoxin]-disulfide + H2O = L-methionyl-(S)-S-oxide-[protein] + [thioredoxin]-dithiol</text>
        <dbReference type="Rhea" id="RHEA:14217"/>
        <dbReference type="Rhea" id="RHEA-COMP:10698"/>
        <dbReference type="Rhea" id="RHEA-COMP:10700"/>
        <dbReference type="Rhea" id="RHEA-COMP:12313"/>
        <dbReference type="Rhea" id="RHEA-COMP:12315"/>
        <dbReference type="ChEBI" id="CHEBI:15377"/>
        <dbReference type="ChEBI" id="CHEBI:16044"/>
        <dbReference type="ChEBI" id="CHEBI:29950"/>
        <dbReference type="ChEBI" id="CHEBI:44120"/>
        <dbReference type="ChEBI" id="CHEBI:50058"/>
        <dbReference type="EC" id="1.8.4.11"/>
    </reaction>
</comment>
<evidence type="ECO:0000259" key="6">
    <source>
        <dbReference type="Pfam" id="PF01625"/>
    </source>
</evidence>
<dbReference type="NCBIfam" id="TIGR00401">
    <property type="entry name" value="msrA"/>
    <property type="match status" value="1"/>
</dbReference>
<evidence type="ECO:0000313" key="7">
    <source>
        <dbReference type="EMBL" id="TPG31147.1"/>
    </source>
</evidence>
<dbReference type="Pfam" id="PF01625">
    <property type="entry name" value="PMSR"/>
    <property type="match status" value="1"/>
</dbReference>
<dbReference type="OrthoDB" id="4174719at2"/>
<dbReference type="InterPro" id="IPR002569">
    <property type="entry name" value="Met_Sox_Rdtase_MsrA_dom"/>
</dbReference>
<dbReference type="InterPro" id="IPR036509">
    <property type="entry name" value="Met_Sox_Rdtase_MsrA_sf"/>
</dbReference>
<name>A0A502E0N1_9MYCO</name>
<sequence length="249" mass="26711">MVVNRKRLTLGSGLGVLGLAAAAFIGVQSGAITSPAVLAGMGTASSFVVPAPQTDEPKAESGAQETAVLAGGCFWGVQGVFQHVKGVSMAESGYAGGERATADYETVSTGSTGHAESVRITYDPSQVTFGRLLRIYFSVVQDPTQLNRQGPDEGTQYRSEIFAQDADQQRIADAYIAQLSEAAVFTAPIVTKVEQNTGFYPAEQYHQDFLNSNPSYPYIAMNDMPKLDDLERLFPDEYRAQPVLVGRVD</sequence>
<protein>
    <recommendedName>
        <fullName evidence="5">Peptide methionine sulfoxide reductase MsrA</fullName>
        <shortName evidence="5">Protein-methionine-S-oxide reductase</shortName>
        <ecNumber evidence="5">1.8.4.11</ecNumber>
    </recommendedName>
    <alternativeName>
        <fullName evidence="5">Peptide-methionine (S)-S-oxide reductase</fullName>
        <shortName evidence="5">Peptide Met(O) reductase</shortName>
    </alternativeName>
</protein>
<dbReference type="PANTHER" id="PTHR43774">
    <property type="entry name" value="PEPTIDE METHIONINE SULFOXIDE REDUCTASE"/>
    <property type="match status" value="1"/>
</dbReference>
<evidence type="ECO:0000256" key="5">
    <source>
        <dbReference type="HAMAP-Rule" id="MF_01401"/>
    </source>
</evidence>
<dbReference type="EMBL" id="RCZG01000013">
    <property type="protein sequence ID" value="TPG31147.1"/>
    <property type="molecule type" value="Genomic_DNA"/>
</dbReference>
<comment type="similarity">
    <text evidence="1 5">Belongs to the MsrA Met sulfoxide reductase family.</text>
</comment>
<gene>
    <name evidence="5 7" type="primary">msrA</name>
    <name evidence="7" type="ORF">EAH80_24315</name>
</gene>
<keyword evidence="8" id="KW-1185">Reference proteome</keyword>
<dbReference type="GO" id="GO:0033744">
    <property type="term" value="F:L-methionine:thioredoxin-disulfide S-oxidoreductase activity"/>
    <property type="evidence" value="ECO:0007669"/>
    <property type="project" value="RHEA"/>
</dbReference>
<dbReference type="HAMAP" id="MF_01401">
    <property type="entry name" value="MsrA"/>
    <property type="match status" value="1"/>
</dbReference>
<dbReference type="SUPFAM" id="SSF55068">
    <property type="entry name" value="Peptide methionine sulfoxide reductase"/>
    <property type="match status" value="1"/>
</dbReference>
<dbReference type="Proteomes" id="UP000320095">
    <property type="component" value="Unassembled WGS sequence"/>
</dbReference>
<evidence type="ECO:0000256" key="3">
    <source>
        <dbReference type="ARBA" id="ARBA00047806"/>
    </source>
</evidence>
<evidence type="ECO:0000256" key="1">
    <source>
        <dbReference type="ARBA" id="ARBA00005591"/>
    </source>
</evidence>
<reference evidence="7 8" key="1">
    <citation type="journal article" date="2019" name="Environ. Microbiol.">
        <title>Species interactions and distinct microbial communities in high Arctic permafrost affected cryosols are associated with the CH4 and CO2 gas fluxes.</title>
        <authorList>
            <person name="Altshuler I."/>
            <person name="Hamel J."/>
            <person name="Turney S."/>
            <person name="Magnuson E."/>
            <person name="Levesque R."/>
            <person name="Greer C."/>
            <person name="Whyte L.G."/>
        </authorList>
    </citation>
    <scope>NUCLEOTIDE SEQUENCE [LARGE SCALE GENOMIC DNA]</scope>
    <source>
        <strain evidence="7 8">S5.20</strain>
    </source>
</reference>
<dbReference type="Gene3D" id="3.30.1060.10">
    <property type="entry name" value="Peptide methionine sulphoxide reductase MsrA"/>
    <property type="match status" value="1"/>
</dbReference>
<dbReference type="EC" id="1.8.4.11" evidence="5"/>
<keyword evidence="2 5" id="KW-0560">Oxidoreductase</keyword>
<evidence type="ECO:0000313" key="8">
    <source>
        <dbReference type="Proteomes" id="UP000320095"/>
    </source>
</evidence>
<feature type="domain" description="Peptide methionine sulphoxide reductase MsrA" evidence="6">
    <location>
        <begin position="66"/>
        <end position="216"/>
    </location>
</feature>
<dbReference type="GO" id="GO:0008113">
    <property type="term" value="F:peptide-methionine (S)-S-oxide reductase activity"/>
    <property type="evidence" value="ECO:0007669"/>
    <property type="project" value="UniProtKB-UniRule"/>
</dbReference>
<dbReference type="PANTHER" id="PTHR43774:SF1">
    <property type="entry name" value="PEPTIDE METHIONINE SULFOXIDE REDUCTASE MSRA 2"/>
    <property type="match status" value="1"/>
</dbReference>
<dbReference type="AlphaFoldDB" id="A0A502E0N1"/>
<feature type="active site" evidence="5">
    <location>
        <position position="73"/>
    </location>
</feature>
<dbReference type="RefSeq" id="WP_140696891.1">
    <property type="nucleotide sequence ID" value="NZ_RCZG01000013.1"/>
</dbReference>
<organism evidence="7 8">
    <name type="scientific">Mycolicibacterium hodleri</name>
    <dbReference type="NCBI Taxonomy" id="49897"/>
    <lineage>
        <taxon>Bacteria</taxon>
        <taxon>Bacillati</taxon>
        <taxon>Actinomycetota</taxon>
        <taxon>Actinomycetes</taxon>
        <taxon>Mycobacteriales</taxon>
        <taxon>Mycobacteriaceae</taxon>
        <taxon>Mycolicibacterium</taxon>
    </lineage>
</organism>
<accession>A0A502E0N1</accession>
<proteinExistence type="inferred from homology"/>
<comment type="caution">
    <text evidence="7">The sequence shown here is derived from an EMBL/GenBank/DDBJ whole genome shotgun (WGS) entry which is preliminary data.</text>
</comment>
<comment type="catalytic activity">
    <reaction evidence="4 5">
        <text>[thioredoxin]-disulfide + L-methionine + H2O = L-methionine (S)-S-oxide + [thioredoxin]-dithiol</text>
        <dbReference type="Rhea" id="RHEA:19993"/>
        <dbReference type="Rhea" id="RHEA-COMP:10698"/>
        <dbReference type="Rhea" id="RHEA-COMP:10700"/>
        <dbReference type="ChEBI" id="CHEBI:15377"/>
        <dbReference type="ChEBI" id="CHEBI:29950"/>
        <dbReference type="ChEBI" id="CHEBI:50058"/>
        <dbReference type="ChEBI" id="CHEBI:57844"/>
        <dbReference type="ChEBI" id="CHEBI:58772"/>
        <dbReference type="EC" id="1.8.4.11"/>
    </reaction>
</comment>